<accession>A6DME1</accession>
<dbReference type="InterPro" id="IPR007553">
    <property type="entry name" value="2-thiour_desulf"/>
</dbReference>
<dbReference type="AlphaFoldDB" id="A6DME1"/>
<dbReference type="PIRSF" id="PIRSF037004">
    <property type="entry name" value="UCP037004"/>
    <property type="match status" value="1"/>
</dbReference>
<gene>
    <name evidence="2" type="ORF">LNTAR_15717</name>
</gene>
<dbReference type="Pfam" id="PF08349">
    <property type="entry name" value="DUF1722"/>
    <property type="match status" value="1"/>
</dbReference>
<dbReference type="PANTHER" id="PTHR30087">
    <property type="entry name" value="INNER MEMBRANE PROTEIN"/>
    <property type="match status" value="1"/>
</dbReference>
<dbReference type="eggNOG" id="COG3272">
    <property type="taxonomic scope" value="Bacteria"/>
</dbReference>
<evidence type="ECO:0000259" key="1">
    <source>
        <dbReference type="Pfam" id="PF08349"/>
    </source>
</evidence>
<dbReference type="PANTHER" id="PTHR30087:SF0">
    <property type="entry name" value="INNER MEMBRANE PROTEIN"/>
    <property type="match status" value="1"/>
</dbReference>
<dbReference type="STRING" id="313628.LNTAR_15717"/>
<evidence type="ECO:0000313" key="3">
    <source>
        <dbReference type="Proteomes" id="UP000004947"/>
    </source>
</evidence>
<dbReference type="eggNOG" id="COG1683">
    <property type="taxonomic scope" value="Bacteria"/>
</dbReference>
<organism evidence="2 3">
    <name type="scientific">Lentisphaera araneosa HTCC2155</name>
    <dbReference type="NCBI Taxonomy" id="313628"/>
    <lineage>
        <taxon>Bacteria</taxon>
        <taxon>Pseudomonadati</taxon>
        <taxon>Lentisphaerota</taxon>
        <taxon>Lentisphaeria</taxon>
        <taxon>Lentisphaerales</taxon>
        <taxon>Lentisphaeraceae</taxon>
        <taxon>Lentisphaera</taxon>
    </lineage>
</organism>
<protein>
    <recommendedName>
        <fullName evidence="1">DUF1722 domain-containing protein</fullName>
    </recommendedName>
</protein>
<dbReference type="InterPro" id="IPR017087">
    <property type="entry name" value="UCP037004"/>
</dbReference>
<sequence>MQEKIKIGLSACLSGDEVRYNGQGCRDKLVMDQLHDFFDYVKVCPEMAIGLGTPRPTIRLVQHEKIRLQETKGDGDYTEKMEAFAKEDMERLKKLDLCGFIFKKGSPSCGAYRVKIYSEEGHPLIEKTAGMYALQVKKNFPWLPIEEDGRLNDAPLFENFIFRAFALNDWQQMLRKGLSHGGLHNFHRRHKYALMAHSHEAVNELGNYIAHKGDLSIEVMAESYLSRFMDFMSKPPKRLQHANVLYHLLGYFKKDIDAFDKEDTVKMIEQYRKGYIPLVVPITRISHYTQKYEQEYLMDQSYLERPDKLGLLNKL</sequence>
<name>A6DME1_9BACT</name>
<comment type="caution">
    <text evidence="2">The sequence shown here is derived from an EMBL/GenBank/DDBJ whole genome shotgun (WGS) entry which is preliminary data.</text>
</comment>
<dbReference type="OrthoDB" id="9797779at2"/>
<dbReference type="Pfam" id="PF04463">
    <property type="entry name" value="2-thiour_desulf"/>
    <property type="match status" value="1"/>
</dbReference>
<feature type="domain" description="DUF1722" evidence="1">
    <location>
        <begin position="191"/>
        <end position="304"/>
    </location>
</feature>
<keyword evidence="3" id="KW-1185">Reference proteome</keyword>
<dbReference type="InterPro" id="IPR013560">
    <property type="entry name" value="DUF1722"/>
</dbReference>
<reference evidence="2 3" key="1">
    <citation type="journal article" date="2010" name="J. Bacteriol.">
        <title>Genome sequence of Lentisphaera araneosa HTCC2155T, the type species of the order Lentisphaerales in the phylum Lentisphaerae.</title>
        <authorList>
            <person name="Thrash J.C."/>
            <person name="Cho J.C."/>
            <person name="Vergin K.L."/>
            <person name="Morris R.M."/>
            <person name="Giovannoni S.J."/>
        </authorList>
    </citation>
    <scope>NUCLEOTIDE SEQUENCE [LARGE SCALE GENOMIC DNA]</scope>
    <source>
        <strain evidence="2 3">HTCC2155</strain>
    </source>
</reference>
<dbReference type="RefSeq" id="WP_007279039.1">
    <property type="nucleotide sequence ID" value="NZ_ABCK01000011.1"/>
</dbReference>
<dbReference type="EMBL" id="ABCK01000011">
    <property type="protein sequence ID" value="EDM27131.1"/>
    <property type="molecule type" value="Genomic_DNA"/>
</dbReference>
<evidence type="ECO:0000313" key="2">
    <source>
        <dbReference type="EMBL" id="EDM27131.1"/>
    </source>
</evidence>
<dbReference type="Proteomes" id="UP000004947">
    <property type="component" value="Unassembled WGS sequence"/>
</dbReference>
<proteinExistence type="predicted"/>